<protein>
    <submittedName>
        <fullName evidence="1">Uncharacterized protein</fullName>
    </submittedName>
</protein>
<evidence type="ECO:0000313" key="2">
    <source>
        <dbReference type="Proteomes" id="UP000814033"/>
    </source>
</evidence>
<accession>A0ACB8R3X7</accession>
<reference evidence="1" key="1">
    <citation type="submission" date="2021-02" db="EMBL/GenBank/DDBJ databases">
        <authorList>
            <consortium name="DOE Joint Genome Institute"/>
            <person name="Ahrendt S."/>
            <person name="Looney B.P."/>
            <person name="Miyauchi S."/>
            <person name="Morin E."/>
            <person name="Drula E."/>
            <person name="Courty P.E."/>
            <person name="Chicoki N."/>
            <person name="Fauchery L."/>
            <person name="Kohler A."/>
            <person name="Kuo A."/>
            <person name="Labutti K."/>
            <person name="Pangilinan J."/>
            <person name="Lipzen A."/>
            <person name="Riley R."/>
            <person name="Andreopoulos W."/>
            <person name="He G."/>
            <person name="Johnson J."/>
            <person name="Barry K.W."/>
            <person name="Grigoriev I.V."/>
            <person name="Nagy L."/>
            <person name="Hibbett D."/>
            <person name="Henrissat B."/>
            <person name="Matheny P.B."/>
            <person name="Labbe J."/>
            <person name="Martin F."/>
        </authorList>
    </citation>
    <scope>NUCLEOTIDE SEQUENCE</scope>
    <source>
        <strain evidence="1">FP105234-sp</strain>
    </source>
</reference>
<gene>
    <name evidence="1" type="ORF">FA95DRAFT_1578018</name>
</gene>
<evidence type="ECO:0000313" key="1">
    <source>
        <dbReference type="EMBL" id="KAI0038743.1"/>
    </source>
</evidence>
<organism evidence="1 2">
    <name type="scientific">Auriscalpium vulgare</name>
    <dbReference type="NCBI Taxonomy" id="40419"/>
    <lineage>
        <taxon>Eukaryota</taxon>
        <taxon>Fungi</taxon>
        <taxon>Dikarya</taxon>
        <taxon>Basidiomycota</taxon>
        <taxon>Agaricomycotina</taxon>
        <taxon>Agaricomycetes</taxon>
        <taxon>Russulales</taxon>
        <taxon>Auriscalpiaceae</taxon>
        <taxon>Auriscalpium</taxon>
    </lineage>
</organism>
<keyword evidence="2" id="KW-1185">Reference proteome</keyword>
<dbReference type="Proteomes" id="UP000814033">
    <property type="component" value="Unassembled WGS sequence"/>
</dbReference>
<comment type="caution">
    <text evidence="1">The sequence shown here is derived from an EMBL/GenBank/DDBJ whole genome shotgun (WGS) entry which is preliminary data.</text>
</comment>
<proteinExistence type="predicted"/>
<dbReference type="EMBL" id="MU276422">
    <property type="protein sequence ID" value="KAI0038743.1"/>
    <property type="molecule type" value="Genomic_DNA"/>
</dbReference>
<sequence>MYHTPPVPPVNAACLPHFLSGHSAAPRVAFHSLRGMRIVHRVEQQSGGPVTNVESGPAMSTAGESNDPSARGTQAGNQGNKGGTKTRGSRDGSQRVTRSHSRREAEQNSQPATPSAALGAVDAPKGGEPSKEDSKGRGRGAARGGGRGRARGLPRGTARGGGGDGRGGGRGVGARKTGNNVADEGEGTTADDKAARAVPIKRKVNDERSPNPEKAKKTRKAAGVPAPALPPFRTPTTSAWANPAREGGADTPVPAFQPVLPSLPPYPPIMPPSETLGYAAPQLRGSSEPSQFSFGEYEAPEGHAPVVPVVDPMLQYLDQRQVRSNEPSMRTSVPKTLVIPSQRPPVHPAVASANRMAAAQFRGTTPSTASAGRRSVTPGNGAVGAPVHPAVLSANCATNQSRGTTPSTASVGRGFVPPVNSTVGSATGSGQRSRAQSQAPDAGGSEWSIPNRPKVLSSGPGASMRPPAEPAMKSDGIPKAFSIKVNQAQGDICALKDETAELTKKLKAEEQRVAVLEQDNIALRKSYGELKAELGEVKELAAATSEALMALDLAIKGAEGLSQVDKTAAAQATKPARDNRWNNIQPAMEDGFFAVDEENPQADSVFLRPDFGQSWKANAGWHEWAVTMIIQGNVVFNPYLRPELLEEKGREVILNRLKDLFKSAKSEWKRQGMDAGLKKTKLSTFRRKARKAGKSVDRSVHRTDAGLEHEEWDFLFMPGYQSTDASSDGFDDAVDPNTDEENDGPGLVKPWISHAPAHRSALVQGKIDELSDLASIRIRHEIKEGRKSTHRRKRGEMVERPIPVLAKGTVKIPGWAVDVGWLDEVQDSVNWSLLDMAAPVPQGYGNAAAEDATPEGAEDATPEGAEDAMPGDSSETLMSEDGFNYAMTSAPEERADQGEDGYGYNAVSRYEKLENPGPSDSRVCIKTHSRTTADGQYYPGDAGEETWGAPATGLTEDEEEDLYASDG</sequence>
<reference evidence="1" key="2">
    <citation type="journal article" date="2022" name="New Phytol.">
        <title>Evolutionary transition to the ectomycorrhizal habit in the genomes of a hyperdiverse lineage of mushroom-forming fungi.</title>
        <authorList>
            <person name="Looney B."/>
            <person name="Miyauchi S."/>
            <person name="Morin E."/>
            <person name="Drula E."/>
            <person name="Courty P.E."/>
            <person name="Kohler A."/>
            <person name="Kuo A."/>
            <person name="LaButti K."/>
            <person name="Pangilinan J."/>
            <person name="Lipzen A."/>
            <person name="Riley R."/>
            <person name="Andreopoulos W."/>
            <person name="He G."/>
            <person name="Johnson J."/>
            <person name="Nolan M."/>
            <person name="Tritt A."/>
            <person name="Barry K.W."/>
            <person name="Grigoriev I.V."/>
            <person name="Nagy L.G."/>
            <person name="Hibbett D."/>
            <person name="Henrissat B."/>
            <person name="Matheny P.B."/>
            <person name="Labbe J."/>
            <person name="Martin F.M."/>
        </authorList>
    </citation>
    <scope>NUCLEOTIDE SEQUENCE</scope>
    <source>
        <strain evidence="1">FP105234-sp</strain>
    </source>
</reference>
<name>A0ACB8R3X7_9AGAM</name>